<name>A0A0F9N9T7_9ZZZZ</name>
<reference evidence="1" key="1">
    <citation type="journal article" date="2015" name="Nature">
        <title>Complex archaea that bridge the gap between prokaryotes and eukaryotes.</title>
        <authorList>
            <person name="Spang A."/>
            <person name="Saw J.H."/>
            <person name="Jorgensen S.L."/>
            <person name="Zaremba-Niedzwiedzka K."/>
            <person name="Martijn J."/>
            <person name="Lind A.E."/>
            <person name="van Eijk R."/>
            <person name="Schleper C."/>
            <person name="Guy L."/>
            <person name="Ettema T.J."/>
        </authorList>
    </citation>
    <scope>NUCLEOTIDE SEQUENCE</scope>
</reference>
<organism evidence="1">
    <name type="scientific">marine sediment metagenome</name>
    <dbReference type="NCBI Taxonomy" id="412755"/>
    <lineage>
        <taxon>unclassified sequences</taxon>
        <taxon>metagenomes</taxon>
        <taxon>ecological metagenomes</taxon>
    </lineage>
</organism>
<proteinExistence type="predicted"/>
<dbReference type="AlphaFoldDB" id="A0A0F9N9T7"/>
<sequence>MVRVVRGPVEIKDSDVPCRKCCDIEQTTRFGRYIPHSCNREEMRRCPVWQYRDVPEKGSEGDAEGNGK</sequence>
<comment type="caution">
    <text evidence="1">The sequence shown here is derived from an EMBL/GenBank/DDBJ whole genome shotgun (WGS) entry which is preliminary data.</text>
</comment>
<evidence type="ECO:0000313" key="1">
    <source>
        <dbReference type="EMBL" id="KKM78167.1"/>
    </source>
</evidence>
<gene>
    <name evidence="1" type="ORF">LCGC14_1362740</name>
</gene>
<protein>
    <submittedName>
        <fullName evidence="1">Uncharacterized protein</fullName>
    </submittedName>
</protein>
<accession>A0A0F9N9T7</accession>
<dbReference type="EMBL" id="LAZR01008532">
    <property type="protein sequence ID" value="KKM78167.1"/>
    <property type="molecule type" value="Genomic_DNA"/>
</dbReference>